<dbReference type="GO" id="GO:0005886">
    <property type="term" value="C:plasma membrane"/>
    <property type="evidence" value="ECO:0007669"/>
    <property type="project" value="UniProtKB-SubCell"/>
</dbReference>
<feature type="transmembrane region" description="Helical" evidence="8">
    <location>
        <begin position="12"/>
        <end position="35"/>
    </location>
</feature>
<dbReference type="AlphaFoldDB" id="A0A934WJ57"/>
<dbReference type="Pfam" id="PF00507">
    <property type="entry name" value="Oxidored_q4"/>
    <property type="match status" value="1"/>
</dbReference>
<comment type="function">
    <text evidence="7">NDH-1 shuttles electrons from NADH, via FMN and iron-sulfur (Fe-S) centers, to quinones in the respiratory chain.</text>
</comment>
<feature type="transmembrane region" description="Helical" evidence="8">
    <location>
        <begin position="96"/>
        <end position="115"/>
    </location>
</feature>
<gene>
    <name evidence="9" type="ORF">CCR87_16055</name>
</gene>
<dbReference type="GO" id="GO:0048038">
    <property type="term" value="F:quinone binding"/>
    <property type="evidence" value="ECO:0007669"/>
    <property type="project" value="UniProtKB-KW"/>
</dbReference>
<feature type="transmembrane region" description="Helical" evidence="8">
    <location>
        <begin position="61"/>
        <end position="84"/>
    </location>
</feature>
<dbReference type="InterPro" id="IPR000440">
    <property type="entry name" value="NADH_UbQ/plastoQ_OxRdtase_su3"/>
</dbReference>
<evidence type="ECO:0000256" key="5">
    <source>
        <dbReference type="ARBA" id="ARBA00022989"/>
    </source>
</evidence>
<dbReference type="RefSeq" id="WP_201158591.1">
    <property type="nucleotide sequence ID" value="NZ_NHSD01000326.1"/>
</dbReference>
<dbReference type="GO" id="GO:0030964">
    <property type="term" value="C:NADH dehydrogenase complex"/>
    <property type="evidence" value="ECO:0007669"/>
    <property type="project" value="TreeGrafter"/>
</dbReference>
<sequence length="134" mass="14380">MWDLLTLIDPRAALLLHVSVAAVLLAAILLVAGLLRERSTPGFGVYESGAPPNRAMTTPLAAPYFLIAVAFMIFDMEVAILFAWAISAREAGIEGLIAATVFITVLLAALAYLWLDGALETGPRKSEHMTRGRT</sequence>
<name>A0A934WJ57_9RHOB</name>
<keyword evidence="3" id="KW-0813">Transport</keyword>
<evidence type="ECO:0000256" key="2">
    <source>
        <dbReference type="ARBA" id="ARBA00008472"/>
    </source>
</evidence>
<comment type="catalytic activity">
    <reaction evidence="7">
        <text>a quinone + NADH + 5 H(+)(in) = a quinol + NAD(+) + 4 H(+)(out)</text>
        <dbReference type="Rhea" id="RHEA:57888"/>
        <dbReference type="ChEBI" id="CHEBI:15378"/>
        <dbReference type="ChEBI" id="CHEBI:24646"/>
        <dbReference type="ChEBI" id="CHEBI:57540"/>
        <dbReference type="ChEBI" id="CHEBI:57945"/>
        <dbReference type="ChEBI" id="CHEBI:132124"/>
    </reaction>
</comment>
<keyword evidence="4 7" id="KW-0812">Transmembrane</keyword>
<dbReference type="GO" id="GO:0008137">
    <property type="term" value="F:NADH dehydrogenase (ubiquinone) activity"/>
    <property type="evidence" value="ECO:0007669"/>
    <property type="project" value="InterPro"/>
</dbReference>
<accession>A0A934WJ57</accession>
<reference evidence="9" key="2">
    <citation type="journal article" date="2020" name="Microorganisms">
        <title>Osmotic Adaptation and Compatible Solute Biosynthesis of Phototrophic Bacteria as Revealed from Genome Analyses.</title>
        <authorList>
            <person name="Imhoff J.F."/>
            <person name="Rahn T."/>
            <person name="Kunzel S."/>
            <person name="Keller A."/>
            <person name="Neulinger S.C."/>
        </authorList>
    </citation>
    <scope>NUCLEOTIDE SEQUENCE</scope>
    <source>
        <strain evidence="9">LMG 28126</strain>
    </source>
</reference>
<keyword evidence="6 8" id="KW-0472">Membrane</keyword>
<evidence type="ECO:0000256" key="8">
    <source>
        <dbReference type="SAM" id="Phobius"/>
    </source>
</evidence>
<evidence type="ECO:0000256" key="6">
    <source>
        <dbReference type="ARBA" id="ARBA00023136"/>
    </source>
</evidence>
<keyword evidence="10" id="KW-1185">Reference proteome</keyword>
<keyword evidence="5 8" id="KW-1133">Transmembrane helix</keyword>
<comment type="subcellular location">
    <subcellularLocation>
        <location evidence="7">Cell membrane</location>
        <topology evidence="7">Multi-pass membrane protein</topology>
    </subcellularLocation>
    <subcellularLocation>
        <location evidence="1">Membrane</location>
    </subcellularLocation>
</comment>
<evidence type="ECO:0000256" key="1">
    <source>
        <dbReference type="ARBA" id="ARBA00004370"/>
    </source>
</evidence>
<reference evidence="9" key="1">
    <citation type="submission" date="2017-05" db="EMBL/GenBank/DDBJ databases">
        <authorList>
            <person name="Imhoff J.F."/>
            <person name="Rahn T."/>
            <person name="Kuenzel S."/>
            <person name="Neulinger S.C."/>
        </authorList>
    </citation>
    <scope>NUCLEOTIDE SEQUENCE</scope>
    <source>
        <strain evidence="9">LMG 28126</strain>
    </source>
</reference>
<dbReference type="InterPro" id="IPR038430">
    <property type="entry name" value="NDAH_ubi_oxred_su3_sf"/>
</dbReference>
<comment type="caution">
    <text evidence="9">The sequence shown here is derived from an EMBL/GenBank/DDBJ whole genome shotgun (WGS) entry which is preliminary data.</text>
</comment>
<dbReference type="EC" id="7.1.1.-" evidence="7"/>
<dbReference type="Gene3D" id="1.20.58.1610">
    <property type="entry name" value="NADH:ubiquinone/plastoquinone oxidoreductase, chain 3"/>
    <property type="match status" value="1"/>
</dbReference>
<evidence type="ECO:0000256" key="7">
    <source>
        <dbReference type="RuleBase" id="RU003639"/>
    </source>
</evidence>
<keyword evidence="7" id="KW-0520">NAD</keyword>
<dbReference type="PANTHER" id="PTHR11058">
    <property type="entry name" value="NADH-UBIQUINONE OXIDOREDUCTASE CHAIN 3"/>
    <property type="match status" value="1"/>
</dbReference>
<evidence type="ECO:0000313" key="9">
    <source>
        <dbReference type="EMBL" id="MBK5928830.1"/>
    </source>
</evidence>
<evidence type="ECO:0000256" key="3">
    <source>
        <dbReference type="ARBA" id="ARBA00022448"/>
    </source>
</evidence>
<dbReference type="EMBL" id="NHSD01000326">
    <property type="protein sequence ID" value="MBK5928830.1"/>
    <property type="molecule type" value="Genomic_DNA"/>
</dbReference>
<evidence type="ECO:0000256" key="4">
    <source>
        <dbReference type="ARBA" id="ARBA00022692"/>
    </source>
</evidence>
<organism evidence="9 10">
    <name type="scientific">Rhodobaculum claviforme</name>
    <dbReference type="NCBI Taxonomy" id="1549854"/>
    <lineage>
        <taxon>Bacteria</taxon>
        <taxon>Pseudomonadati</taxon>
        <taxon>Pseudomonadota</taxon>
        <taxon>Alphaproteobacteria</taxon>
        <taxon>Rhodobacterales</taxon>
        <taxon>Paracoccaceae</taxon>
        <taxon>Rhodobaculum</taxon>
    </lineage>
</organism>
<keyword evidence="7" id="KW-0874">Quinone</keyword>
<protein>
    <recommendedName>
        <fullName evidence="7">NADH-quinone oxidoreductase subunit</fullName>
        <ecNumber evidence="7">7.1.1.-</ecNumber>
    </recommendedName>
</protein>
<dbReference type="PANTHER" id="PTHR11058:SF21">
    <property type="entry name" value="NADH-QUINONE OXIDOREDUCTASE SUBUNIT A"/>
    <property type="match status" value="1"/>
</dbReference>
<dbReference type="Proteomes" id="UP000706333">
    <property type="component" value="Unassembled WGS sequence"/>
</dbReference>
<proteinExistence type="inferred from homology"/>
<comment type="similarity">
    <text evidence="2 7">Belongs to the complex I subunit 3 family.</text>
</comment>
<evidence type="ECO:0000313" key="10">
    <source>
        <dbReference type="Proteomes" id="UP000706333"/>
    </source>
</evidence>